<evidence type="ECO:0000313" key="1">
    <source>
        <dbReference type="EMBL" id="NGO55861.1"/>
    </source>
</evidence>
<reference evidence="1 2" key="1">
    <citation type="submission" date="2020-02" db="EMBL/GenBank/DDBJ databases">
        <title>Genome sequence of strain CCNWXJ40-4.</title>
        <authorList>
            <person name="Gao J."/>
            <person name="Sun J."/>
        </authorList>
    </citation>
    <scope>NUCLEOTIDE SEQUENCE [LARGE SCALE GENOMIC DNA]</scope>
    <source>
        <strain evidence="1 2">CCNWXJ 40-4</strain>
    </source>
</reference>
<sequence length="77" mass="8568">MAEAEIIVPETGRDKHSVRIAVVQELYAALERLNAPDDLLGIVGNWVDAMDDETALQDLRAFNRDGTLIEELAGRFE</sequence>
<dbReference type="AlphaFoldDB" id="A0A6G4WM67"/>
<comment type="caution">
    <text evidence="1">The sequence shown here is derived from an EMBL/GenBank/DDBJ whole genome shotgun (WGS) entry which is preliminary data.</text>
</comment>
<dbReference type="RefSeq" id="WP_165034201.1">
    <property type="nucleotide sequence ID" value="NZ_JAAKZF010000141.1"/>
</dbReference>
<dbReference type="EMBL" id="JAAKZF010000141">
    <property type="protein sequence ID" value="NGO55861.1"/>
    <property type="molecule type" value="Genomic_DNA"/>
</dbReference>
<organism evidence="1 2">
    <name type="scientific">Allomesorhizobium camelthorni</name>
    <dbReference type="NCBI Taxonomy" id="475069"/>
    <lineage>
        <taxon>Bacteria</taxon>
        <taxon>Pseudomonadati</taxon>
        <taxon>Pseudomonadota</taxon>
        <taxon>Alphaproteobacteria</taxon>
        <taxon>Hyphomicrobiales</taxon>
        <taxon>Phyllobacteriaceae</taxon>
        <taxon>Allomesorhizobium</taxon>
    </lineage>
</organism>
<name>A0A6G4WM67_9HYPH</name>
<dbReference type="Proteomes" id="UP001642900">
    <property type="component" value="Unassembled WGS sequence"/>
</dbReference>
<gene>
    <name evidence="1" type="ORF">G6N73_33465</name>
</gene>
<protein>
    <submittedName>
        <fullName evidence="1">Uncharacterized protein</fullName>
    </submittedName>
</protein>
<proteinExistence type="predicted"/>
<accession>A0A6G4WM67</accession>
<evidence type="ECO:0000313" key="2">
    <source>
        <dbReference type="Proteomes" id="UP001642900"/>
    </source>
</evidence>
<keyword evidence="2" id="KW-1185">Reference proteome</keyword>